<name>A0A2I0WN92_9ASPA</name>
<dbReference type="PANTHER" id="PTHR10984:SF56">
    <property type="entry name" value="ENDOPLASMIC RETICULUM-GOLGI INTERMEDIATE COMPARTMENT PROTEIN 3-LIKE"/>
    <property type="match status" value="1"/>
</dbReference>
<keyword evidence="1" id="KW-0812">Transmembrane</keyword>
<dbReference type="AlphaFoldDB" id="A0A2I0WN92"/>
<dbReference type="InterPro" id="IPR039542">
    <property type="entry name" value="Erv_N"/>
</dbReference>
<keyword evidence="4" id="KW-1185">Reference proteome</keyword>
<dbReference type="GO" id="GO:0030134">
    <property type="term" value="C:COPII-coated ER to Golgi transport vesicle"/>
    <property type="evidence" value="ECO:0007669"/>
    <property type="project" value="TreeGrafter"/>
</dbReference>
<evidence type="ECO:0000313" key="3">
    <source>
        <dbReference type="EMBL" id="PKU77140.1"/>
    </source>
</evidence>
<dbReference type="STRING" id="906689.A0A2I0WN92"/>
<keyword evidence="1" id="KW-0472">Membrane</keyword>
<dbReference type="Proteomes" id="UP000233837">
    <property type="component" value="Unassembled WGS sequence"/>
</dbReference>
<reference evidence="3 4" key="2">
    <citation type="journal article" date="2017" name="Nature">
        <title>The Apostasia genome and the evolution of orchids.</title>
        <authorList>
            <person name="Zhang G.Q."/>
            <person name="Liu K.W."/>
            <person name="Li Z."/>
            <person name="Lohaus R."/>
            <person name="Hsiao Y.Y."/>
            <person name="Niu S.C."/>
            <person name="Wang J.Y."/>
            <person name="Lin Y.C."/>
            <person name="Xu Q."/>
            <person name="Chen L.J."/>
            <person name="Yoshida K."/>
            <person name="Fujiwara S."/>
            <person name="Wang Z.W."/>
            <person name="Zhang Y.Q."/>
            <person name="Mitsuda N."/>
            <person name="Wang M."/>
            <person name="Liu G.H."/>
            <person name="Pecoraro L."/>
            <person name="Huang H.X."/>
            <person name="Xiao X.J."/>
            <person name="Lin M."/>
            <person name="Wu X.Y."/>
            <person name="Wu W.L."/>
            <person name="Chen Y.Y."/>
            <person name="Chang S.B."/>
            <person name="Sakamoto S."/>
            <person name="Ohme-Takagi M."/>
            <person name="Yagi M."/>
            <person name="Zeng S.J."/>
            <person name="Shen C.Y."/>
            <person name="Yeh C.M."/>
            <person name="Luo Y.B."/>
            <person name="Tsai W.C."/>
            <person name="Van de Peer Y."/>
            <person name="Liu Z.J."/>
        </authorList>
    </citation>
    <scope>NUCLEOTIDE SEQUENCE [LARGE SCALE GENOMIC DNA]</scope>
    <source>
        <tissue evidence="3">The whole plant</tissue>
    </source>
</reference>
<feature type="transmembrane region" description="Helical" evidence="1">
    <location>
        <begin position="75"/>
        <end position="93"/>
    </location>
</feature>
<evidence type="ECO:0000259" key="2">
    <source>
        <dbReference type="Pfam" id="PF13850"/>
    </source>
</evidence>
<evidence type="ECO:0000313" key="4">
    <source>
        <dbReference type="Proteomes" id="UP000233837"/>
    </source>
</evidence>
<reference evidence="3 4" key="1">
    <citation type="journal article" date="2016" name="Sci. Rep.">
        <title>The Dendrobium catenatum Lindl. genome sequence provides insights into polysaccharide synthase, floral development and adaptive evolution.</title>
        <authorList>
            <person name="Zhang G.Q."/>
            <person name="Xu Q."/>
            <person name="Bian C."/>
            <person name="Tsai W.C."/>
            <person name="Yeh C.M."/>
            <person name="Liu K.W."/>
            <person name="Yoshida K."/>
            <person name="Zhang L.S."/>
            <person name="Chang S.B."/>
            <person name="Chen F."/>
            <person name="Shi Y."/>
            <person name="Su Y.Y."/>
            <person name="Zhang Y.Q."/>
            <person name="Chen L.J."/>
            <person name="Yin Y."/>
            <person name="Lin M."/>
            <person name="Huang H."/>
            <person name="Deng H."/>
            <person name="Wang Z.W."/>
            <person name="Zhu S.L."/>
            <person name="Zhao X."/>
            <person name="Deng C."/>
            <person name="Niu S.C."/>
            <person name="Huang J."/>
            <person name="Wang M."/>
            <person name="Liu G.H."/>
            <person name="Yang H.J."/>
            <person name="Xiao X.J."/>
            <person name="Hsiao Y.Y."/>
            <person name="Wu W.L."/>
            <person name="Chen Y.Y."/>
            <person name="Mitsuda N."/>
            <person name="Ohme-Takagi M."/>
            <person name="Luo Y.B."/>
            <person name="Van de Peer Y."/>
            <person name="Liu Z.J."/>
        </authorList>
    </citation>
    <scope>NUCLEOTIDE SEQUENCE [LARGE SCALE GENOMIC DNA]</scope>
    <source>
        <tissue evidence="3">The whole plant</tissue>
    </source>
</reference>
<sequence length="288" mass="31805">MCMGCACDFALNGLNVPPKKKKRNFLSTEDFVCREIWICILGRLAGFRPNPALNPPKSAYQTAPKVNEDFYNRTLSGGLITIISSIAILLLFISEIICLNIEFDVTFPSLACSLLSVDAMDISSERHFDIRHDIVKKRLDHLGKVIDSRKGDIGAPQPNGRKWTAREEEMKTWAKTAVHASREGGQDLELVIGVGEEVGSILVRLGLATRMREKRGGFVRTGGDGLGWSIGPWILAAQGGDGLVLAAFLPSEQRADEREGDESPGLRFRAREADDSIKIFMQLFNTKN</sequence>
<protein>
    <recommendedName>
        <fullName evidence="2">Endoplasmic reticulum vesicle transporter N-terminal domain-containing protein</fullName>
    </recommendedName>
</protein>
<dbReference type="EMBL" id="KZ502533">
    <property type="protein sequence ID" value="PKU77140.1"/>
    <property type="molecule type" value="Genomic_DNA"/>
</dbReference>
<proteinExistence type="predicted"/>
<feature type="domain" description="Endoplasmic reticulum vesicle transporter N-terminal" evidence="2">
    <location>
        <begin position="99"/>
        <end position="127"/>
    </location>
</feature>
<keyword evidence="1" id="KW-1133">Transmembrane helix</keyword>
<feature type="domain" description="Endoplasmic reticulum vesicle transporter N-terminal" evidence="2">
    <location>
        <begin position="64"/>
        <end position="97"/>
    </location>
</feature>
<gene>
    <name evidence="3" type="ORF">MA16_Dca025274</name>
</gene>
<evidence type="ECO:0000256" key="1">
    <source>
        <dbReference type="SAM" id="Phobius"/>
    </source>
</evidence>
<organism evidence="3 4">
    <name type="scientific">Dendrobium catenatum</name>
    <dbReference type="NCBI Taxonomy" id="906689"/>
    <lineage>
        <taxon>Eukaryota</taxon>
        <taxon>Viridiplantae</taxon>
        <taxon>Streptophyta</taxon>
        <taxon>Embryophyta</taxon>
        <taxon>Tracheophyta</taxon>
        <taxon>Spermatophyta</taxon>
        <taxon>Magnoliopsida</taxon>
        <taxon>Liliopsida</taxon>
        <taxon>Asparagales</taxon>
        <taxon>Orchidaceae</taxon>
        <taxon>Epidendroideae</taxon>
        <taxon>Malaxideae</taxon>
        <taxon>Dendrobiinae</taxon>
        <taxon>Dendrobium</taxon>
    </lineage>
</organism>
<dbReference type="PANTHER" id="PTHR10984">
    <property type="entry name" value="ENDOPLASMIC RETICULUM-GOLGI INTERMEDIATE COMPARTMENT PROTEIN"/>
    <property type="match status" value="1"/>
</dbReference>
<dbReference type="GO" id="GO:0005783">
    <property type="term" value="C:endoplasmic reticulum"/>
    <property type="evidence" value="ECO:0007669"/>
    <property type="project" value="TreeGrafter"/>
</dbReference>
<accession>A0A2I0WN92</accession>
<dbReference type="Pfam" id="PF13850">
    <property type="entry name" value="ERGIC_N"/>
    <property type="match status" value="2"/>
</dbReference>
<dbReference type="InterPro" id="IPR045888">
    <property type="entry name" value="Erv"/>
</dbReference>